<reference evidence="1" key="1">
    <citation type="submission" date="2009-10" db="EMBL/GenBank/DDBJ databases">
        <authorList>
            <person name="Weinstock G."/>
            <person name="Sodergren E."/>
            <person name="Clifton S."/>
            <person name="Fulton L."/>
            <person name="Fulton B."/>
            <person name="Courtney L."/>
            <person name="Fronick C."/>
            <person name="Harrison M."/>
            <person name="Strong C."/>
            <person name="Farmer C."/>
            <person name="Delahaunty K."/>
            <person name="Markovic C."/>
            <person name="Hall O."/>
            <person name="Minx P."/>
            <person name="Tomlinson C."/>
            <person name="Mitreva M."/>
            <person name="Nelson J."/>
            <person name="Hou S."/>
            <person name="Wollam A."/>
            <person name="Pepin K.H."/>
            <person name="Johnson M."/>
            <person name="Bhonagiri V."/>
            <person name="Nash W.E."/>
            <person name="Warren W."/>
            <person name="Chinwalla A."/>
            <person name="Mardis E.R."/>
            <person name="Wilson R.K."/>
        </authorList>
    </citation>
    <scope>NUCLEOTIDE SEQUENCE [LARGE SCALE GENOMIC DNA]</scope>
    <source>
        <strain evidence="1">ATCC 700122</strain>
    </source>
</reference>
<keyword evidence="2" id="KW-1185">Reference proteome</keyword>
<dbReference type="HOGENOM" id="CLU_729369_0_0_11"/>
<protein>
    <submittedName>
        <fullName evidence="1">Uncharacterized protein</fullName>
    </submittedName>
</protein>
<proteinExistence type="predicted"/>
<organism evidence="1 2">
    <name type="scientific">Slackia exigua (strain ATCC 700122 / DSM 15923 / CIP 105133 / JCM 11022 / KCTC 5966 / S-7)</name>
    <dbReference type="NCBI Taxonomy" id="649764"/>
    <lineage>
        <taxon>Bacteria</taxon>
        <taxon>Bacillati</taxon>
        <taxon>Actinomycetota</taxon>
        <taxon>Coriobacteriia</taxon>
        <taxon>Eggerthellales</taxon>
        <taxon>Eggerthellaceae</taxon>
        <taxon>Slackia</taxon>
    </lineage>
</organism>
<comment type="caution">
    <text evidence="1">The sequence shown here is derived from an EMBL/GenBank/DDBJ whole genome shotgun (WGS) entry which is preliminary data.</text>
</comment>
<evidence type="ECO:0000313" key="1">
    <source>
        <dbReference type="EMBL" id="EEZ61286.1"/>
    </source>
</evidence>
<dbReference type="InterPro" id="IPR058240">
    <property type="entry name" value="rSAM_sf"/>
</dbReference>
<dbReference type="STRING" id="649764.HMPREF0762_00622"/>
<dbReference type="EMBL" id="ACUX02000006">
    <property type="protein sequence ID" value="EEZ61286.1"/>
    <property type="molecule type" value="Genomic_DNA"/>
</dbReference>
<dbReference type="PANTHER" id="PTHR13932:SF5">
    <property type="entry name" value="RADICAL S-ADENOSYL METHIONINE DOMAIN-CONTAINING PROTEIN 1, MITOCHONDRIAL"/>
    <property type="match status" value="1"/>
</dbReference>
<dbReference type="GO" id="GO:0051539">
    <property type="term" value="F:4 iron, 4 sulfur cluster binding"/>
    <property type="evidence" value="ECO:0007669"/>
    <property type="project" value="TreeGrafter"/>
</dbReference>
<dbReference type="GO" id="GO:0006779">
    <property type="term" value="P:porphyrin-containing compound biosynthetic process"/>
    <property type="evidence" value="ECO:0007669"/>
    <property type="project" value="TreeGrafter"/>
</dbReference>
<dbReference type="InterPro" id="IPR034505">
    <property type="entry name" value="Coproporphyrinogen-III_oxidase"/>
</dbReference>
<gene>
    <name evidence="1" type="ORF">HMPREF0762_00622</name>
</gene>
<dbReference type="GeneID" id="85007234"/>
<dbReference type="Proteomes" id="UP000006001">
    <property type="component" value="Unassembled WGS sequence"/>
</dbReference>
<dbReference type="GO" id="GO:0005737">
    <property type="term" value="C:cytoplasm"/>
    <property type="evidence" value="ECO:0007669"/>
    <property type="project" value="TreeGrafter"/>
</dbReference>
<evidence type="ECO:0000313" key="2">
    <source>
        <dbReference type="Proteomes" id="UP000006001"/>
    </source>
</evidence>
<dbReference type="eggNOG" id="COG0635">
    <property type="taxonomic scope" value="Bacteria"/>
</dbReference>
<dbReference type="OrthoDB" id="9808022at2"/>
<sequence>MNDTRRARATLSLNIPFQMKESARELAGYRASYTGDAAARSAYLDALEAEMAASARRGDFDGVTFEALRVVGGSPSIMNGDRLGRIVAAARRGLPLAHGCEACVEALPQTVCTASLTGWSQGSVDAVSLRVGSVHERELAAIGATYDADAVRNAVLFLDRFHVDTLEAVIVVGIPGQTPQSLRRTLRACVGFESKRIRIEPYRGSIIGSGALDETLAAHAAGIDDASLLFDAARDFLAGQGFAHRSCDLFVRTGARSAFDDARLQGCDFFEFGLDARTVADGFLCHSTSDYATYVECSASPDAVFDRIVEEDDRARRLRLACCRLGALERVPLDAHDPDAEAFFASLESMGLVKRKGGDVSLTSAGMLLWPLIPQPMQG</sequence>
<accession>D0WFM3</accession>
<dbReference type="RefSeq" id="WP_006361867.1">
    <property type="nucleotide sequence ID" value="NZ_GG700630.1"/>
</dbReference>
<dbReference type="AlphaFoldDB" id="D0WFM3"/>
<dbReference type="SUPFAM" id="SSF102114">
    <property type="entry name" value="Radical SAM enzymes"/>
    <property type="match status" value="1"/>
</dbReference>
<dbReference type="PANTHER" id="PTHR13932">
    <property type="entry name" value="COPROPORPHYRINIGEN III OXIDASE"/>
    <property type="match status" value="1"/>
</dbReference>
<name>D0WFM3_SLAES</name>